<dbReference type="EMBL" id="SNRW01016022">
    <property type="protein sequence ID" value="KAA6369783.1"/>
    <property type="molecule type" value="Genomic_DNA"/>
</dbReference>
<organism evidence="2 3">
    <name type="scientific">Streblomastix strix</name>
    <dbReference type="NCBI Taxonomy" id="222440"/>
    <lineage>
        <taxon>Eukaryota</taxon>
        <taxon>Metamonada</taxon>
        <taxon>Preaxostyla</taxon>
        <taxon>Oxymonadida</taxon>
        <taxon>Streblomastigidae</taxon>
        <taxon>Streblomastix</taxon>
    </lineage>
</organism>
<accession>A0A5J4UHY7</accession>
<comment type="caution">
    <text evidence="2">The sequence shown here is derived from an EMBL/GenBank/DDBJ whole genome shotgun (WGS) entry which is preliminary data.</text>
</comment>
<proteinExistence type="predicted"/>
<reference evidence="2 3" key="1">
    <citation type="submission" date="2019-03" db="EMBL/GenBank/DDBJ databases">
        <title>Single cell metagenomics reveals metabolic interactions within the superorganism composed of flagellate Streblomastix strix and complex community of Bacteroidetes bacteria on its surface.</title>
        <authorList>
            <person name="Treitli S.C."/>
            <person name="Kolisko M."/>
            <person name="Husnik F."/>
            <person name="Keeling P."/>
            <person name="Hampl V."/>
        </authorList>
    </citation>
    <scope>NUCLEOTIDE SEQUENCE [LARGE SCALE GENOMIC DNA]</scope>
    <source>
        <strain evidence="2">ST1C</strain>
    </source>
</reference>
<evidence type="ECO:0000256" key="1">
    <source>
        <dbReference type="SAM" id="MobiDB-lite"/>
    </source>
</evidence>
<feature type="region of interest" description="Disordered" evidence="1">
    <location>
        <begin position="233"/>
        <end position="253"/>
    </location>
</feature>
<dbReference type="AlphaFoldDB" id="A0A5J4UHY7"/>
<protein>
    <submittedName>
        <fullName evidence="2">Uncharacterized protein</fullName>
    </submittedName>
</protein>
<name>A0A5J4UHY7_9EUKA</name>
<sequence>MTQCQNNNVQRLQNRDSYETPSCPNLVPTNTLVAATRAQRTIQNAFRQKIEINSFDLGQTIIILKGVPCNVITAAQTLFAGLSRQEIMQIDFYAKESSKELVTEVNQCSNEEIDLFLQKQPPWDNDSQQHPIQVFNNVLAGLETKLLQQYRLLQGTLTQIVKRDWIATLKFNLCTFRSIYDSIYKVSMMRALTCTKEQRNLLKTQPSPIICPRNTSNVSGYLFEMSCSFHGRTGPRTEETNCATGYRHDQEQT</sequence>
<gene>
    <name evidence="2" type="ORF">EZS28_034691</name>
</gene>
<evidence type="ECO:0000313" key="2">
    <source>
        <dbReference type="EMBL" id="KAA6369783.1"/>
    </source>
</evidence>
<dbReference type="Proteomes" id="UP000324800">
    <property type="component" value="Unassembled WGS sequence"/>
</dbReference>
<evidence type="ECO:0000313" key="3">
    <source>
        <dbReference type="Proteomes" id="UP000324800"/>
    </source>
</evidence>